<dbReference type="RefSeq" id="WP_113958074.1">
    <property type="nucleotide sequence ID" value="NZ_QNRR01000002.1"/>
</dbReference>
<evidence type="ECO:0000313" key="2">
    <source>
        <dbReference type="Proteomes" id="UP000253426"/>
    </source>
</evidence>
<dbReference type="SUPFAM" id="SSF158446">
    <property type="entry name" value="IVS-encoded protein-like"/>
    <property type="match status" value="1"/>
</dbReference>
<keyword evidence="2" id="KW-1185">Reference proteome</keyword>
<dbReference type="PANTHER" id="PTHR38471:SF2">
    <property type="entry name" value="FOUR HELIX BUNDLE PROTEIN"/>
    <property type="match status" value="1"/>
</dbReference>
<dbReference type="OrthoDB" id="9800370at2"/>
<dbReference type="InterPro" id="IPR012657">
    <property type="entry name" value="23S_rRNA-intervening_sequence"/>
</dbReference>
<dbReference type="Proteomes" id="UP000253426">
    <property type="component" value="Unassembled WGS sequence"/>
</dbReference>
<dbReference type="AlphaFoldDB" id="A0A366HSA8"/>
<dbReference type="Pfam" id="PF05635">
    <property type="entry name" value="23S_rRNA_IVP"/>
    <property type="match status" value="1"/>
</dbReference>
<protein>
    <submittedName>
        <fullName evidence="1">Four helix bundle protein</fullName>
    </submittedName>
</protein>
<organism evidence="1 2">
    <name type="scientific">Roseimicrobium gellanilyticum</name>
    <dbReference type="NCBI Taxonomy" id="748857"/>
    <lineage>
        <taxon>Bacteria</taxon>
        <taxon>Pseudomonadati</taxon>
        <taxon>Verrucomicrobiota</taxon>
        <taxon>Verrucomicrobiia</taxon>
        <taxon>Verrucomicrobiales</taxon>
        <taxon>Verrucomicrobiaceae</taxon>
        <taxon>Roseimicrobium</taxon>
    </lineage>
</organism>
<dbReference type="InterPro" id="IPR036583">
    <property type="entry name" value="23S_rRNA_IVS_sf"/>
</dbReference>
<sequence length="163" mass="18992">MELEYARSFHELVVYQKARLLQKEVLDLSRGFPDFERYGLTDQIRRASRSIGGQIAEGWAKRAYPRHFVSKLTDADGEQLETQHWLITSVDSQYVSRETAAPFYQLCLEIGRMLGKMILRHKDFCQPSSAILREDFEEFFAPYNPNHHPLNAINLEFSSTISY</sequence>
<comment type="caution">
    <text evidence="1">The sequence shown here is derived from an EMBL/GenBank/DDBJ whole genome shotgun (WGS) entry which is preliminary data.</text>
</comment>
<evidence type="ECO:0000313" key="1">
    <source>
        <dbReference type="EMBL" id="RBP46570.1"/>
    </source>
</evidence>
<name>A0A366HSA8_9BACT</name>
<accession>A0A366HSA8</accession>
<proteinExistence type="predicted"/>
<dbReference type="NCBIfam" id="TIGR02436">
    <property type="entry name" value="four helix bundle protein"/>
    <property type="match status" value="1"/>
</dbReference>
<dbReference type="EMBL" id="QNRR01000002">
    <property type="protein sequence ID" value="RBP46570.1"/>
    <property type="molecule type" value="Genomic_DNA"/>
</dbReference>
<dbReference type="CDD" id="cd16377">
    <property type="entry name" value="23S_rRNA_IVP_like"/>
    <property type="match status" value="1"/>
</dbReference>
<gene>
    <name evidence="1" type="ORF">DES53_102961</name>
</gene>
<dbReference type="Gene3D" id="1.20.1440.60">
    <property type="entry name" value="23S rRNA-intervening sequence"/>
    <property type="match status" value="1"/>
</dbReference>
<dbReference type="PANTHER" id="PTHR38471">
    <property type="entry name" value="FOUR HELIX BUNDLE PROTEIN"/>
    <property type="match status" value="1"/>
</dbReference>
<reference evidence="1 2" key="1">
    <citation type="submission" date="2018-06" db="EMBL/GenBank/DDBJ databases">
        <title>Genomic Encyclopedia of Type Strains, Phase IV (KMG-IV): sequencing the most valuable type-strain genomes for metagenomic binning, comparative biology and taxonomic classification.</title>
        <authorList>
            <person name="Goeker M."/>
        </authorList>
    </citation>
    <scope>NUCLEOTIDE SEQUENCE [LARGE SCALE GENOMIC DNA]</scope>
    <source>
        <strain evidence="1 2">DSM 25532</strain>
    </source>
</reference>